<name>U2E159_9BACE</name>
<proteinExistence type="predicted"/>
<evidence type="ECO:0000313" key="3">
    <source>
        <dbReference type="Proteomes" id="UP000016496"/>
    </source>
</evidence>
<gene>
    <name evidence="2" type="ORF">HMPREF1981_01194</name>
</gene>
<protein>
    <submittedName>
        <fullName evidence="2">Uncharacterized protein</fullName>
    </submittedName>
</protein>
<dbReference type="EMBL" id="AWSV01000061">
    <property type="protein sequence ID" value="ERI85996.1"/>
    <property type="molecule type" value="Genomic_DNA"/>
</dbReference>
<dbReference type="AlphaFoldDB" id="U2E159"/>
<evidence type="ECO:0000313" key="2">
    <source>
        <dbReference type="EMBL" id="ERI85996.1"/>
    </source>
</evidence>
<feature type="compositionally biased region" description="Pro residues" evidence="1">
    <location>
        <begin position="52"/>
        <end position="66"/>
    </location>
</feature>
<comment type="caution">
    <text evidence="2">The sequence shown here is derived from an EMBL/GenBank/DDBJ whole genome shotgun (WGS) entry which is preliminary data.</text>
</comment>
<sequence>MKRKNDSKPKQPYDEDLGFLDDRMQLLDTVRQMIDIEFERRGLPAEDNPHTENPPPENAGPGPPDCKPPRRTLWQRLISIFTGNLS</sequence>
<accession>U2E159</accession>
<dbReference type="RefSeq" id="WP_021644554.1">
    <property type="nucleotide sequence ID" value="NZ_KE993075.1"/>
</dbReference>
<feature type="compositionally biased region" description="Basic and acidic residues" evidence="1">
    <location>
        <begin position="39"/>
        <end position="50"/>
    </location>
</feature>
<evidence type="ECO:0000256" key="1">
    <source>
        <dbReference type="SAM" id="MobiDB-lite"/>
    </source>
</evidence>
<feature type="region of interest" description="Disordered" evidence="1">
    <location>
        <begin position="39"/>
        <end position="70"/>
    </location>
</feature>
<organism evidence="2 3">
    <name type="scientific">Bacteroides pyogenes F0041</name>
    <dbReference type="NCBI Taxonomy" id="1321819"/>
    <lineage>
        <taxon>Bacteria</taxon>
        <taxon>Pseudomonadati</taxon>
        <taxon>Bacteroidota</taxon>
        <taxon>Bacteroidia</taxon>
        <taxon>Bacteroidales</taxon>
        <taxon>Bacteroidaceae</taxon>
        <taxon>Bacteroides</taxon>
    </lineage>
</organism>
<dbReference type="Proteomes" id="UP000016496">
    <property type="component" value="Unassembled WGS sequence"/>
</dbReference>
<reference evidence="2 3" key="1">
    <citation type="submission" date="2013-08" db="EMBL/GenBank/DDBJ databases">
        <authorList>
            <person name="Weinstock G."/>
            <person name="Sodergren E."/>
            <person name="Wylie T."/>
            <person name="Fulton L."/>
            <person name="Fulton R."/>
            <person name="Fronick C."/>
            <person name="O'Laughlin M."/>
            <person name="Godfrey J."/>
            <person name="Miner T."/>
            <person name="Herter B."/>
            <person name="Appelbaum E."/>
            <person name="Cordes M."/>
            <person name="Lek S."/>
            <person name="Wollam A."/>
            <person name="Pepin K.H."/>
            <person name="Palsikar V.B."/>
            <person name="Mitreva M."/>
            <person name="Wilson R.K."/>
        </authorList>
    </citation>
    <scope>NUCLEOTIDE SEQUENCE [LARGE SCALE GENOMIC DNA]</scope>
    <source>
        <strain evidence="2 3">F0041</strain>
    </source>
</reference>
<dbReference type="HOGENOM" id="CLU_181522_0_0_10"/>